<evidence type="ECO:0000313" key="5">
    <source>
        <dbReference type="EMBL" id="RZS41369.1"/>
    </source>
</evidence>
<comment type="similarity">
    <text evidence="2">Belongs to the EspG family.</text>
</comment>
<accession>A0A4Q7KWD0</accession>
<dbReference type="OrthoDB" id="3685017at2"/>
<dbReference type="EMBL" id="SGWQ01000003">
    <property type="protein sequence ID" value="RZS41369.1"/>
    <property type="molecule type" value="Genomic_DNA"/>
</dbReference>
<evidence type="ECO:0000256" key="4">
    <source>
        <dbReference type="ARBA" id="ARBA00023186"/>
    </source>
</evidence>
<evidence type="ECO:0000313" key="6">
    <source>
        <dbReference type="Proteomes" id="UP000294257"/>
    </source>
</evidence>
<dbReference type="AlphaFoldDB" id="A0A4Q7KWD0"/>
<dbReference type="RefSeq" id="WP_130344290.1">
    <property type="nucleotide sequence ID" value="NZ_SGWQ01000003.1"/>
</dbReference>
<gene>
    <name evidence="5" type="ORF">EV193_103692</name>
</gene>
<sequence length="255" mass="27810">MLRDTITLRVDTVLAMIRWREAEPHPVLASVPTWHDDDALRSLDQHARAELAGLGLTDDPDLDDAVGLLVRPDRELYGWIDTTFDGRRREYGVLAVSGYGGALLAVHEFDNGVVALLGARPEELLAAFLAQLPDAPAADGESVTMPYDELEAATAPRGEGFGGFSRRPVNPNVRAALRILARPRWGGGNLYAARKTANGHRVRAESPVTFIDTDDGRWLTMVSGRDGQRWATAAPATPQLIADRLREQESLIVTG</sequence>
<proteinExistence type="inferred from homology"/>
<keyword evidence="4" id="KW-0143">Chaperone</keyword>
<name>A0A4Q7KWD0_9PSEU</name>
<protein>
    <submittedName>
        <fullName evidence="5">ESAT-6 protein secretion system EspG family protein</fullName>
    </submittedName>
</protein>
<dbReference type="Pfam" id="PF14011">
    <property type="entry name" value="ESX-1_EspG"/>
    <property type="match status" value="1"/>
</dbReference>
<evidence type="ECO:0000256" key="1">
    <source>
        <dbReference type="ARBA" id="ARBA00004496"/>
    </source>
</evidence>
<keyword evidence="3" id="KW-0963">Cytoplasm</keyword>
<comment type="caution">
    <text evidence="5">The sequence shown here is derived from an EMBL/GenBank/DDBJ whole genome shotgun (WGS) entry which is preliminary data.</text>
</comment>
<reference evidence="5 6" key="1">
    <citation type="submission" date="2019-02" db="EMBL/GenBank/DDBJ databases">
        <title>Genomic Encyclopedia of Type Strains, Phase IV (KMG-IV): sequencing the most valuable type-strain genomes for metagenomic binning, comparative biology and taxonomic classification.</title>
        <authorList>
            <person name="Goeker M."/>
        </authorList>
    </citation>
    <scope>NUCLEOTIDE SEQUENCE [LARGE SCALE GENOMIC DNA]</scope>
    <source>
        <strain evidence="5 6">DSM 101727</strain>
    </source>
</reference>
<dbReference type="Proteomes" id="UP000294257">
    <property type="component" value="Unassembled WGS sequence"/>
</dbReference>
<organism evidence="5 6">
    <name type="scientific">Herbihabitans rhizosphaerae</name>
    <dbReference type="NCBI Taxonomy" id="1872711"/>
    <lineage>
        <taxon>Bacteria</taxon>
        <taxon>Bacillati</taxon>
        <taxon>Actinomycetota</taxon>
        <taxon>Actinomycetes</taxon>
        <taxon>Pseudonocardiales</taxon>
        <taxon>Pseudonocardiaceae</taxon>
        <taxon>Herbihabitans</taxon>
    </lineage>
</organism>
<keyword evidence="6" id="KW-1185">Reference proteome</keyword>
<evidence type="ECO:0000256" key="3">
    <source>
        <dbReference type="ARBA" id="ARBA00022490"/>
    </source>
</evidence>
<evidence type="ECO:0000256" key="2">
    <source>
        <dbReference type="ARBA" id="ARBA00006411"/>
    </source>
</evidence>
<comment type="subcellular location">
    <subcellularLocation>
        <location evidence="1">Cytoplasm</location>
    </subcellularLocation>
</comment>
<dbReference type="InterPro" id="IPR025734">
    <property type="entry name" value="EspG"/>
</dbReference>